<dbReference type="Pfam" id="PF17676">
    <property type="entry name" value="Peptidase_S66C"/>
    <property type="match status" value="1"/>
</dbReference>
<dbReference type="EMBL" id="CP031124">
    <property type="protein sequence ID" value="AXF85283.1"/>
    <property type="molecule type" value="Genomic_DNA"/>
</dbReference>
<dbReference type="Gene3D" id="3.40.50.10740">
    <property type="entry name" value="Class I glutamine amidotransferase-like"/>
    <property type="match status" value="1"/>
</dbReference>
<comment type="similarity">
    <text evidence="1">Belongs to the peptidase S66 family.</text>
</comment>
<evidence type="ECO:0000313" key="10">
    <source>
        <dbReference type="Proteomes" id="UP000252182"/>
    </source>
</evidence>
<dbReference type="InterPro" id="IPR027478">
    <property type="entry name" value="LdcA_N"/>
</dbReference>
<evidence type="ECO:0000256" key="2">
    <source>
        <dbReference type="ARBA" id="ARBA00022645"/>
    </source>
</evidence>
<dbReference type="PIRSF" id="PIRSF028757">
    <property type="entry name" value="LD-carboxypeptidase"/>
    <property type="match status" value="1"/>
</dbReference>
<gene>
    <name evidence="9" type="primary">ldcA</name>
    <name evidence="9" type="ORF">DTO96_101013</name>
</gene>
<evidence type="ECO:0000259" key="8">
    <source>
        <dbReference type="Pfam" id="PF17676"/>
    </source>
</evidence>
<dbReference type="PANTHER" id="PTHR30237">
    <property type="entry name" value="MURAMOYLTETRAPEPTIDE CARBOXYPEPTIDASE"/>
    <property type="match status" value="1"/>
</dbReference>
<dbReference type="KEGG" id="hyf:DTO96_101013"/>
<dbReference type="InterPro" id="IPR029062">
    <property type="entry name" value="Class_I_gatase-like"/>
</dbReference>
<dbReference type="CDD" id="cd07025">
    <property type="entry name" value="Peptidase_S66"/>
    <property type="match status" value="1"/>
</dbReference>
<dbReference type="AlphaFoldDB" id="A0A345DA95"/>
<reference evidence="10" key="1">
    <citation type="submission" date="2018-07" db="EMBL/GenBank/DDBJ databases">
        <authorList>
            <person name="Kim H."/>
        </authorList>
    </citation>
    <scope>NUCLEOTIDE SEQUENCE [LARGE SCALE GENOMIC DNA]</scope>
    <source>
        <strain evidence="10">F02</strain>
    </source>
</reference>
<feature type="active site" description="Charge relay system" evidence="6">
    <location>
        <position position="201"/>
    </location>
</feature>
<dbReference type="GO" id="GO:0106415">
    <property type="term" value="F:muramoyltetrapeptide carboxypeptidase activity"/>
    <property type="evidence" value="ECO:0007669"/>
    <property type="project" value="UniProtKB-EC"/>
</dbReference>
<dbReference type="PANTHER" id="PTHR30237:SF2">
    <property type="entry name" value="MUREIN TETRAPEPTIDE CARBOXYPEPTIDASE"/>
    <property type="match status" value="1"/>
</dbReference>
<dbReference type="SMR" id="A0A345DA95"/>
<name>A0A345DA95_9BURK</name>
<dbReference type="SUPFAM" id="SSF52317">
    <property type="entry name" value="Class I glutamine amidotransferase-like"/>
    <property type="match status" value="1"/>
</dbReference>
<evidence type="ECO:0000256" key="5">
    <source>
        <dbReference type="ARBA" id="ARBA00022825"/>
    </source>
</evidence>
<dbReference type="SUPFAM" id="SSF141986">
    <property type="entry name" value="LD-carboxypeptidase A C-terminal domain-like"/>
    <property type="match status" value="1"/>
</dbReference>
<dbReference type="InterPro" id="IPR040449">
    <property type="entry name" value="Peptidase_S66_N"/>
</dbReference>
<proteinExistence type="inferred from homology"/>
<dbReference type="InterPro" id="IPR003507">
    <property type="entry name" value="S66_fam"/>
</dbReference>
<feature type="active site" description="Charge relay system" evidence="6">
    <location>
        <position position="271"/>
    </location>
</feature>
<keyword evidence="5" id="KW-0720">Serine protease</keyword>
<evidence type="ECO:0000256" key="6">
    <source>
        <dbReference type="PIRSR" id="PIRSR028757-1"/>
    </source>
</evidence>
<organism evidence="9 10">
    <name type="scientific">Ephemeroptericola cinctiostellae</name>
    <dbReference type="NCBI Taxonomy" id="2268024"/>
    <lineage>
        <taxon>Bacteria</taxon>
        <taxon>Pseudomonadati</taxon>
        <taxon>Pseudomonadota</taxon>
        <taxon>Betaproteobacteria</taxon>
        <taxon>Burkholderiales</taxon>
        <taxon>Burkholderiaceae</taxon>
        <taxon>Ephemeroptericola</taxon>
    </lineage>
</organism>
<evidence type="ECO:0000256" key="3">
    <source>
        <dbReference type="ARBA" id="ARBA00022670"/>
    </source>
</evidence>
<sequence>MPVLQIIAPSGYPQDQDSVARAVAYFVERGWTVRGQGSALRHFQRFAGGDAERLAEINGLARFGGGQEKKPDLVMALRGGYGVSRFMDLIDFDALAQADLRFMGHSDFTAFCLAYYAKTGRSSYIGPMACFDFGLEVPSVFMEAHFWQLLARGHDVVIVDAAQPHQFEAEGVLWGGNLTMVNQLVGTPFLPDVKGGLLFLEDINEHPYRIERSLYQLRDAGILEQQSAIILGQFNGYKLYDNDHGYDFDEMVMHMRSRCDVPILTDLPFGHVRDKVTLPIGQVAQLNVLGDAGYRLTVHAI</sequence>
<feature type="domain" description="LD-carboxypeptidase C-terminal" evidence="8">
    <location>
        <begin position="170"/>
        <end position="286"/>
    </location>
</feature>
<dbReference type="EC" id="3.4.17.13" evidence="9"/>
<evidence type="ECO:0000256" key="1">
    <source>
        <dbReference type="ARBA" id="ARBA00010233"/>
    </source>
</evidence>
<keyword evidence="4 9" id="KW-0378">Hydrolase</keyword>
<dbReference type="Gene3D" id="3.50.30.60">
    <property type="entry name" value="LD-carboxypeptidase A C-terminal domain-like"/>
    <property type="match status" value="1"/>
</dbReference>
<dbReference type="OrthoDB" id="9807329at2"/>
<dbReference type="GO" id="GO:0008236">
    <property type="term" value="F:serine-type peptidase activity"/>
    <property type="evidence" value="ECO:0007669"/>
    <property type="project" value="UniProtKB-KW"/>
</dbReference>
<dbReference type="Pfam" id="PF02016">
    <property type="entry name" value="Peptidase_S66"/>
    <property type="match status" value="1"/>
</dbReference>
<dbReference type="GO" id="GO:0006508">
    <property type="term" value="P:proteolysis"/>
    <property type="evidence" value="ECO:0007669"/>
    <property type="project" value="UniProtKB-KW"/>
</dbReference>
<dbReference type="InterPro" id="IPR027461">
    <property type="entry name" value="Carboxypeptidase_A_C_sf"/>
</dbReference>
<feature type="domain" description="LD-carboxypeptidase N-terminal" evidence="7">
    <location>
        <begin position="5"/>
        <end position="126"/>
    </location>
</feature>
<dbReference type="Proteomes" id="UP000252182">
    <property type="component" value="Chromosome"/>
</dbReference>
<evidence type="ECO:0000259" key="7">
    <source>
        <dbReference type="Pfam" id="PF02016"/>
    </source>
</evidence>
<protein>
    <submittedName>
        <fullName evidence="9">Murein tetrapeptide carboxypeptidase</fullName>
        <ecNumber evidence="9">3.4.17.13</ecNumber>
    </submittedName>
</protein>
<evidence type="ECO:0000256" key="4">
    <source>
        <dbReference type="ARBA" id="ARBA00022801"/>
    </source>
</evidence>
<dbReference type="InterPro" id="IPR040921">
    <property type="entry name" value="Peptidase_S66C"/>
</dbReference>
<dbReference type="RefSeq" id="WP_114562495.1">
    <property type="nucleotide sequence ID" value="NZ_CP031124.1"/>
</dbReference>
<evidence type="ECO:0000313" key="9">
    <source>
        <dbReference type="EMBL" id="AXF85283.1"/>
    </source>
</evidence>
<feature type="active site" description="Nucleophile" evidence="6">
    <location>
        <position position="106"/>
    </location>
</feature>
<keyword evidence="3" id="KW-0645">Protease</keyword>
<keyword evidence="10" id="KW-1185">Reference proteome</keyword>
<accession>A0A345DA95</accession>
<keyword evidence="2 9" id="KW-0121">Carboxypeptidase</keyword>